<keyword evidence="3" id="KW-1185">Reference proteome</keyword>
<dbReference type="Proteomes" id="UP001295684">
    <property type="component" value="Unassembled WGS sequence"/>
</dbReference>
<evidence type="ECO:0000313" key="3">
    <source>
        <dbReference type="Proteomes" id="UP001295684"/>
    </source>
</evidence>
<reference evidence="2" key="1">
    <citation type="submission" date="2023-07" db="EMBL/GenBank/DDBJ databases">
        <authorList>
            <consortium name="AG Swart"/>
            <person name="Singh M."/>
            <person name="Singh A."/>
            <person name="Seah K."/>
            <person name="Emmerich C."/>
        </authorList>
    </citation>
    <scope>NUCLEOTIDE SEQUENCE</scope>
    <source>
        <strain evidence="2">DP1</strain>
    </source>
</reference>
<accession>A0AAD1YB94</accession>
<feature type="coiled-coil region" evidence="1">
    <location>
        <begin position="409"/>
        <end position="436"/>
    </location>
</feature>
<keyword evidence="1" id="KW-0175">Coiled coil</keyword>
<protein>
    <submittedName>
        <fullName evidence="2">Uncharacterized protein</fullName>
    </submittedName>
</protein>
<gene>
    <name evidence="2" type="ORF">ECRASSUSDP1_LOCUS28128</name>
</gene>
<dbReference type="EMBL" id="CAMPGE010029018">
    <property type="protein sequence ID" value="CAI2386507.1"/>
    <property type="molecule type" value="Genomic_DNA"/>
</dbReference>
<organism evidence="2 3">
    <name type="scientific">Euplotes crassus</name>
    <dbReference type="NCBI Taxonomy" id="5936"/>
    <lineage>
        <taxon>Eukaryota</taxon>
        <taxon>Sar</taxon>
        <taxon>Alveolata</taxon>
        <taxon>Ciliophora</taxon>
        <taxon>Intramacronucleata</taxon>
        <taxon>Spirotrichea</taxon>
        <taxon>Hypotrichia</taxon>
        <taxon>Euplotida</taxon>
        <taxon>Euplotidae</taxon>
        <taxon>Moneuplotes</taxon>
    </lineage>
</organism>
<sequence>MADKRYKKSFEYYTNRKNTAVSIMRDASSYLERQQKQSTSPFRVKSNYSIGDLRKSCNVNRFASNSPKNTPRVPGSMNHPTLQRKGTYSKLGNFTKFVNTKTPIRKNMKKLKLSDLDIYSSQLKNCIKNITQTAKNKSLKRFQKKLGLSTSPLAKAVESDSDSDPEPQRGLFLTPAQKEKKEILELKIENRLLIKKIKELNEKLNSIIDNYNHLVIQENPYPKSERHYQSLRNPEKDSEVLDMSIKNAKAELLTIKRDLSNIKSLRSRITDPTLLPRLIDQNEELVRKITVQRSLLKSLKRTEQIGMKTSGSTDSLRKARDLSREKSEVQLKIEQIVKDKQRIDKQYAQTQEEVKANKDKVRGVMTNGLQVGVNFSDEKAAQKRFDIQVAHKSAEKQLSILNFAHMSCQKRYKLMIAKQTKEISDIEKELKLDTKRLRLQTILCDRSESLVKLYKDAFDDLMNKVETPDPKPSATVKFIKPEITQIDEENEASVKFLSSSILYEKSESSFIRQKSTARFEEGEDIKVSDKADANVPDTSLITSFNEKYNEDLSVVSGHVKSDKGSFFGGTGSVGTVPQK</sequence>
<feature type="coiled-coil region" evidence="1">
    <location>
        <begin position="176"/>
        <end position="217"/>
    </location>
</feature>
<feature type="coiled-coil region" evidence="1">
    <location>
        <begin position="319"/>
        <end position="360"/>
    </location>
</feature>
<comment type="caution">
    <text evidence="2">The sequence shown here is derived from an EMBL/GenBank/DDBJ whole genome shotgun (WGS) entry which is preliminary data.</text>
</comment>
<dbReference type="AlphaFoldDB" id="A0AAD1YB94"/>
<name>A0AAD1YB94_EUPCR</name>
<evidence type="ECO:0000256" key="1">
    <source>
        <dbReference type="SAM" id="Coils"/>
    </source>
</evidence>
<evidence type="ECO:0000313" key="2">
    <source>
        <dbReference type="EMBL" id="CAI2386507.1"/>
    </source>
</evidence>
<proteinExistence type="predicted"/>